<evidence type="ECO:0000313" key="2">
    <source>
        <dbReference type="EMBL" id="GFC96761.1"/>
    </source>
</evidence>
<evidence type="ECO:0000256" key="1">
    <source>
        <dbReference type="SAM" id="MobiDB-lite"/>
    </source>
</evidence>
<sequence length="184" mass="19183">EARGEPIPTLPFVTSSVSATPEREDKSHADSVTGLNLRTIGAPKRFVISSDSSHHFGANIAEAKVDSIVRSSAPAIATVTTVTAAVNADTTADRVPVEPSLFGVGSSSTGRTDSVPGGFFDVSGSDFLIGGIRTGEVGALREYSATLEREKNELSVKVTDLLASVKVREQEVADLDAQVTAVKL</sequence>
<accession>A0A699SGH0</accession>
<gene>
    <name evidence="2" type="ORF">Tci_868731</name>
</gene>
<dbReference type="EMBL" id="BKCJ011162169">
    <property type="protein sequence ID" value="GFC96761.1"/>
    <property type="molecule type" value="Genomic_DNA"/>
</dbReference>
<proteinExistence type="predicted"/>
<feature type="non-terminal residue" evidence="2">
    <location>
        <position position="184"/>
    </location>
</feature>
<reference evidence="2" key="1">
    <citation type="journal article" date="2019" name="Sci. Rep.">
        <title>Draft genome of Tanacetum cinerariifolium, the natural source of mosquito coil.</title>
        <authorList>
            <person name="Yamashiro T."/>
            <person name="Shiraishi A."/>
            <person name="Satake H."/>
            <person name="Nakayama K."/>
        </authorList>
    </citation>
    <scope>NUCLEOTIDE SEQUENCE</scope>
</reference>
<name>A0A699SGH0_TANCI</name>
<dbReference type="AlphaFoldDB" id="A0A699SGH0"/>
<protein>
    <submittedName>
        <fullName evidence="2">Uncharacterized protein</fullName>
    </submittedName>
</protein>
<feature type="non-terminal residue" evidence="2">
    <location>
        <position position="1"/>
    </location>
</feature>
<feature type="region of interest" description="Disordered" evidence="1">
    <location>
        <begin position="1"/>
        <end position="32"/>
    </location>
</feature>
<organism evidence="2">
    <name type="scientific">Tanacetum cinerariifolium</name>
    <name type="common">Dalmatian daisy</name>
    <name type="synonym">Chrysanthemum cinerariifolium</name>
    <dbReference type="NCBI Taxonomy" id="118510"/>
    <lineage>
        <taxon>Eukaryota</taxon>
        <taxon>Viridiplantae</taxon>
        <taxon>Streptophyta</taxon>
        <taxon>Embryophyta</taxon>
        <taxon>Tracheophyta</taxon>
        <taxon>Spermatophyta</taxon>
        <taxon>Magnoliopsida</taxon>
        <taxon>eudicotyledons</taxon>
        <taxon>Gunneridae</taxon>
        <taxon>Pentapetalae</taxon>
        <taxon>asterids</taxon>
        <taxon>campanulids</taxon>
        <taxon>Asterales</taxon>
        <taxon>Asteraceae</taxon>
        <taxon>Asteroideae</taxon>
        <taxon>Anthemideae</taxon>
        <taxon>Anthemidinae</taxon>
        <taxon>Tanacetum</taxon>
    </lineage>
</organism>
<comment type="caution">
    <text evidence="2">The sequence shown here is derived from an EMBL/GenBank/DDBJ whole genome shotgun (WGS) entry which is preliminary data.</text>
</comment>